<dbReference type="AlphaFoldDB" id="A0AAJ1C0Y8"/>
<keyword evidence="1" id="KW-1188">Viral release from host cell</keyword>
<dbReference type="GO" id="GO:0008233">
    <property type="term" value="F:peptidase activity"/>
    <property type="evidence" value="ECO:0007669"/>
    <property type="project" value="UniProtKB-KW"/>
</dbReference>
<evidence type="ECO:0000313" key="6">
    <source>
        <dbReference type="Proteomes" id="UP001155380"/>
    </source>
</evidence>
<name>A0AAJ1C0Y8_9HYPH</name>
<sequence>MVSKTFEFKPVATPDGRFSGYGAVFGNVDSHRDVIESGAFTASIAAWRARGRWPSMKLQHGTGGNMFSGDDLPIGRWVDMFEDRNGLFVRGELLALDTDLGRRLLGLMRGGVLDSLSIGFVAKRTRAGTGRVGRYLVECDLHEISLVDTPSNDLARVLPISPMEDAADKLRDAIASLKGKDDPAPDPMSKLRVALSRL</sequence>
<protein>
    <submittedName>
        <fullName evidence="5">HK97 family phage prohead protease</fullName>
    </submittedName>
</protein>
<evidence type="ECO:0000313" key="5">
    <source>
        <dbReference type="EMBL" id="MCO5959776.1"/>
    </source>
</evidence>
<dbReference type="NCBIfam" id="TIGR01543">
    <property type="entry name" value="proheadase_HK97"/>
    <property type="match status" value="1"/>
</dbReference>
<keyword evidence="3" id="KW-0378">Hydrolase</keyword>
<dbReference type="InterPro" id="IPR054613">
    <property type="entry name" value="Peptidase_S78_dom"/>
</dbReference>
<comment type="caution">
    <text evidence="5">The sequence shown here is derived from an EMBL/GenBank/DDBJ whole genome shotgun (WGS) entry which is preliminary data.</text>
</comment>
<keyword evidence="2 5" id="KW-0645">Protease</keyword>
<dbReference type="Proteomes" id="UP001155380">
    <property type="component" value="Unassembled WGS sequence"/>
</dbReference>
<proteinExistence type="predicted"/>
<organism evidence="5 6">
    <name type="scientific">Ciceribacter sichuanensis</name>
    <dbReference type="NCBI Taxonomy" id="2949647"/>
    <lineage>
        <taxon>Bacteria</taxon>
        <taxon>Pseudomonadati</taxon>
        <taxon>Pseudomonadota</taxon>
        <taxon>Alphaproteobacteria</taxon>
        <taxon>Hyphomicrobiales</taxon>
        <taxon>Rhizobiaceae</taxon>
        <taxon>Ciceribacter</taxon>
    </lineage>
</organism>
<dbReference type="EMBL" id="JAMXLX010000011">
    <property type="protein sequence ID" value="MCO5959776.1"/>
    <property type="molecule type" value="Genomic_DNA"/>
</dbReference>
<dbReference type="InterPro" id="IPR006433">
    <property type="entry name" value="Prohead_protease"/>
</dbReference>
<evidence type="ECO:0000259" key="4">
    <source>
        <dbReference type="Pfam" id="PF04586"/>
    </source>
</evidence>
<feature type="domain" description="Prohead serine protease" evidence="4">
    <location>
        <begin position="16"/>
        <end position="158"/>
    </location>
</feature>
<evidence type="ECO:0000256" key="3">
    <source>
        <dbReference type="ARBA" id="ARBA00022801"/>
    </source>
</evidence>
<dbReference type="Pfam" id="PF04586">
    <property type="entry name" value="Peptidase_S78"/>
    <property type="match status" value="1"/>
</dbReference>
<gene>
    <name evidence="5" type="ORF">NBH21_23645</name>
</gene>
<reference evidence="5" key="1">
    <citation type="submission" date="2022-06" db="EMBL/GenBank/DDBJ databases">
        <authorList>
            <person name="Sun Q."/>
        </authorList>
    </citation>
    <scope>NUCLEOTIDE SEQUENCE</scope>
    <source>
        <strain evidence="5">S101</strain>
    </source>
</reference>
<evidence type="ECO:0000256" key="2">
    <source>
        <dbReference type="ARBA" id="ARBA00022670"/>
    </source>
</evidence>
<accession>A0AAJ1C0Y8</accession>
<dbReference type="GO" id="GO:0006508">
    <property type="term" value="P:proteolysis"/>
    <property type="evidence" value="ECO:0007669"/>
    <property type="project" value="UniProtKB-KW"/>
</dbReference>
<dbReference type="RefSeq" id="WP_250916310.1">
    <property type="nucleotide sequence ID" value="NZ_JAMXLX010000011.1"/>
</dbReference>
<evidence type="ECO:0000256" key="1">
    <source>
        <dbReference type="ARBA" id="ARBA00022612"/>
    </source>
</evidence>